<dbReference type="SMART" id="SM00089">
    <property type="entry name" value="PKD"/>
    <property type="match status" value="1"/>
</dbReference>
<name>A0A6P1NS07_9BACT</name>
<dbReference type="Gene3D" id="2.60.40.10">
    <property type="entry name" value="Immunoglobulins"/>
    <property type="match status" value="1"/>
</dbReference>
<keyword evidence="3" id="KW-1185">Reference proteome</keyword>
<dbReference type="InterPro" id="IPR035986">
    <property type="entry name" value="PKD_dom_sf"/>
</dbReference>
<dbReference type="PANTHER" id="PTHR42754">
    <property type="entry name" value="ENDOGLUCANASE"/>
    <property type="match status" value="1"/>
</dbReference>
<evidence type="ECO:0000313" key="3">
    <source>
        <dbReference type="Proteomes" id="UP000464214"/>
    </source>
</evidence>
<dbReference type="KEGG" id="nib:GU926_03835"/>
<dbReference type="Pfam" id="PF18962">
    <property type="entry name" value="Por_Secre_tail"/>
    <property type="match status" value="1"/>
</dbReference>
<feature type="domain" description="PKD/Chitinase" evidence="1">
    <location>
        <begin position="467"/>
        <end position="543"/>
    </location>
</feature>
<accession>A0A6P1NS07</accession>
<dbReference type="RefSeq" id="WP_160689184.1">
    <property type="nucleotide sequence ID" value="NZ_CP047897.1"/>
</dbReference>
<dbReference type="InterPro" id="IPR013783">
    <property type="entry name" value="Ig-like_fold"/>
</dbReference>
<dbReference type="AlphaFoldDB" id="A0A6P1NS07"/>
<dbReference type="PANTHER" id="PTHR42754:SF1">
    <property type="entry name" value="LIPOPROTEIN"/>
    <property type="match status" value="1"/>
</dbReference>
<evidence type="ECO:0000259" key="1">
    <source>
        <dbReference type="SMART" id="SM00089"/>
    </source>
</evidence>
<reference evidence="2 3" key="1">
    <citation type="submission" date="2020-01" db="EMBL/GenBank/DDBJ databases">
        <authorList>
            <person name="Kim M."/>
        </authorList>
    </citation>
    <scope>NUCLEOTIDE SEQUENCE [LARGE SCALE GENOMIC DNA]</scope>
    <source>
        <strain evidence="2 3">BT10</strain>
    </source>
</reference>
<dbReference type="EMBL" id="CP047897">
    <property type="protein sequence ID" value="QHL86616.1"/>
    <property type="molecule type" value="Genomic_DNA"/>
</dbReference>
<gene>
    <name evidence="2" type="ORF">GU926_03835</name>
</gene>
<evidence type="ECO:0000313" key="2">
    <source>
        <dbReference type="EMBL" id="QHL86616.1"/>
    </source>
</evidence>
<dbReference type="NCBIfam" id="TIGR04183">
    <property type="entry name" value="Por_Secre_tail"/>
    <property type="match status" value="1"/>
</dbReference>
<organism evidence="2 3">
    <name type="scientific">Nibribacter ruber</name>
    <dbReference type="NCBI Taxonomy" id="2698458"/>
    <lineage>
        <taxon>Bacteria</taxon>
        <taxon>Pseudomonadati</taxon>
        <taxon>Bacteroidota</taxon>
        <taxon>Cytophagia</taxon>
        <taxon>Cytophagales</taxon>
        <taxon>Hymenobacteraceae</taxon>
        <taxon>Nibribacter</taxon>
    </lineage>
</organism>
<protein>
    <submittedName>
        <fullName evidence="2">T9SS type A sorting domain-containing protein</fullName>
    </submittedName>
</protein>
<dbReference type="InterPro" id="IPR026444">
    <property type="entry name" value="Secre_tail"/>
</dbReference>
<sequence>MMLLLSSSLAFGQMKQWDKTYGGTENDELEIVRHTSDGGYILAGNSYSGISGDKTKDTGDGLEFWVVKVDAAGEIEWNKVYDGLARLSALEQTSDGGYILGGTSSAGKTINKSDPSRGGSDMWVIKINSKGKVQWDQTLGGSGGDALNDIIQTSDGGYLLGGSSSSMKSGDKSEDARGWSDFWIVKLSSKGKQQWDRTYGGSSYDGLNSLLQTSDGGYLLGGGSVSLVSGDKTDPPKVNCTEECAFDFWLVKVDALGMKEWDRTMGAGGGESGESILDMVATQDGGYLLGGASDAARASYDKTAPNYSNNGSRDFWVVKITAMGQIQWDRTVGGTEDDRFGGLLATSDGGFLIGGRSISGIGGDKTEPQRDEDEYNAGDYWVVKLSATGTTLWDKSFGGAGDDVLSSMDHTMDGGYIIGGSSTSPISGEKSEANVGGFDFWIVKMTGETCVVPTPAIALTRMANTYTGDVPSTLYLGYGPESIMLTASGGTSYSWSPATGLSSTNTAETVFTATEAGMYTFTVTVANGECTATESVTITVMDVRCGSKLTKVMICHKGQMICIADDAVKAHLKNHPEDRLGECGNEEMMAAKAEVNSLRVYPNPFTQATSIAMNFIKKQQYTVEIYDMKGKLVQRFAPANAQAGQQVRLEWSPKQVDRGLYVVKLITSDGVQTMQLLRQ</sequence>
<proteinExistence type="predicted"/>
<dbReference type="InterPro" id="IPR022409">
    <property type="entry name" value="PKD/Chitinase_dom"/>
</dbReference>
<dbReference type="Proteomes" id="UP000464214">
    <property type="component" value="Chromosome"/>
</dbReference>
<dbReference type="SUPFAM" id="SSF49299">
    <property type="entry name" value="PKD domain"/>
    <property type="match status" value="1"/>
</dbReference>
<dbReference type="CDD" id="cd00146">
    <property type="entry name" value="PKD"/>
    <property type="match status" value="1"/>
</dbReference>